<feature type="region of interest" description="Disordered" evidence="1">
    <location>
        <begin position="66"/>
        <end position="226"/>
    </location>
</feature>
<feature type="chain" id="PRO_5047396705" evidence="2">
    <location>
        <begin position="17"/>
        <end position="698"/>
    </location>
</feature>
<reference evidence="4" key="1">
    <citation type="submission" date="2025-08" db="UniProtKB">
        <authorList>
            <consortium name="RefSeq"/>
        </authorList>
    </citation>
    <scope>IDENTIFICATION</scope>
    <source>
        <tissue evidence="4">Blood</tissue>
    </source>
</reference>
<feature type="compositionally biased region" description="Low complexity" evidence="1">
    <location>
        <begin position="603"/>
        <end position="617"/>
    </location>
</feature>
<feature type="compositionally biased region" description="Gly residues" evidence="1">
    <location>
        <begin position="592"/>
        <end position="602"/>
    </location>
</feature>
<feature type="compositionally biased region" description="Low complexity" evidence="1">
    <location>
        <begin position="646"/>
        <end position="659"/>
    </location>
</feature>
<feature type="signal peptide" evidence="2">
    <location>
        <begin position="1"/>
        <end position="16"/>
    </location>
</feature>
<evidence type="ECO:0000256" key="1">
    <source>
        <dbReference type="SAM" id="MobiDB-lite"/>
    </source>
</evidence>
<feature type="region of interest" description="Disordered" evidence="1">
    <location>
        <begin position="353"/>
        <end position="698"/>
    </location>
</feature>
<keyword evidence="3" id="KW-1185">Reference proteome</keyword>
<dbReference type="Proteomes" id="UP001652627">
    <property type="component" value="Chromosome 5"/>
</dbReference>
<evidence type="ECO:0000313" key="4">
    <source>
        <dbReference type="RefSeq" id="XP_067153097.1"/>
    </source>
</evidence>
<feature type="compositionally biased region" description="Basic and acidic residues" evidence="1">
    <location>
        <begin position="673"/>
        <end position="686"/>
    </location>
</feature>
<dbReference type="PANTHER" id="PTHR16510">
    <property type="entry name" value="EXTRACELLULAR MATRIX PHOSPHOGLYCOPROTEIN WITH ASARM MOTIF"/>
    <property type="match status" value="1"/>
</dbReference>
<dbReference type="GeneID" id="106496654"/>
<evidence type="ECO:0000313" key="3">
    <source>
        <dbReference type="Proteomes" id="UP001652627"/>
    </source>
</evidence>
<keyword evidence="2" id="KW-0732">Signal</keyword>
<name>A0ABM4EK78_9AVES</name>
<protein>
    <submittedName>
        <fullName evidence="4">Matrix extracellular phosphoglycoprotein</fullName>
    </submittedName>
</protein>
<feature type="region of interest" description="Disordered" evidence="1">
    <location>
        <begin position="240"/>
        <end position="273"/>
    </location>
</feature>
<dbReference type="RefSeq" id="XP_067153097.1">
    <property type="nucleotide sequence ID" value="XM_067296996.1"/>
</dbReference>
<feature type="compositionally biased region" description="Acidic residues" evidence="1">
    <location>
        <begin position="429"/>
        <end position="445"/>
    </location>
</feature>
<evidence type="ECO:0000256" key="2">
    <source>
        <dbReference type="SAM" id="SignalP"/>
    </source>
</evidence>
<proteinExistence type="predicted"/>
<feature type="compositionally biased region" description="Basic and acidic residues" evidence="1">
    <location>
        <begin position="183"/>
        <end position="200"/>
    </location>
</feature>
<dbReference type="InterPro" id="IPR009837">
    <property type="entry name" value="MEPE"/>
</dbReference>
<accession>A0ABM4EK78</accession>
<gene>
    <name evidence="4" type="primary">MEPE</name>
</gene>
<feature type="compositionally biased region" description="Polar residues" evidence="1">
    <location>
        <begin position="72"/>
        <end position="81"/>
    </location>
</feature>
<feature type="compositionally biased region" description="Basic and acidic residues" evidence="1">
    <location>
        <begin position="626"/>
        <end position="643"/>
    </location>
</feature>
<dbReference type="PANTHER" id="PTHR16510:SF4">
    <property type="entry name" value="MATRIX EXTRACELLULAR PHOSPHOGLYCOPROTEIN"/>
    <property type="match status" value="1"/>
</dbReference>
<organism evidence="3 4">
    <name type="scientific">Apteryx mantelli</name>
    <name type="common">North Island brown kiwi</name>
    <dbReference type="NCBI Taxonomy" id="2696672"/>
    <lineage>
        <taxon>Eukaryota</taxon>
        <taxon>Metazoa</taxon>
        <taxon>Chordata</taxon>
        <taxon>Craniata</taxon>
        <taxon>Vertebrata</taxon>
        <taxon>Euteleostomi</taxon>
        <taxon>Archelosauria</taxon>
        <taxon>Archosauria</taxon>
        <taxon>Dinosauria</taxon>
        <taxon>Saurischia</taxon>
        <taxon>Theropoda</taxon>
        <taxon>Coelurosauria</taxon>
        <taxon>Aves</taxon>
        <taxon>Palaeognathae</taxon>
        <taxon>Apterygiformes</taxon>
        <taxon>Apterygidae</taxon>
        <taxon>Apteryx</taxon>
    </lineage>
</organism>
<sequence>MLIALLCVCLASTAFSTPVPLPLSRKAGENCVGQHQILLKGCNVKHGFYVFKYVYSFSTRRNQTQVKKEEASAQSNVSRPQPSEEEALRKLTEGGAAGGRGDDDSSLPERAGPENGGSSVEGGQPPSTAGHAGSGEARRPGAGGGVGSDASLAPGTEGSGDSDFLDRVESDVLVLPQRPVTAPREHESTWEGADGARSEADGLGELEAAGERNGSRAGEAAGDGHEDEWAREVVTTGHQLAGGPAEDTAVGAEAEGSGDAGVLGAARGRGHGPATMGGAAFTSITENAEDVEVDAAGVDEYTYIPDAGAVTITRGVTQAGRTGLAQIPTKEDDEVNIFIGKANIHVGEQEIATERPGDDDHDTIAATVGAGGHLPTPGTTEVHDGGQSTPTSGRDGGEAQGVATTVGHSDRDGPTEGHGPAATMVQPEGDGDGGDGDGDDGDSDDGGATTAPQQGEGDCTTAGREAADRPGPGGSHQVRLRPTGPRGQQEGTGLPKSPQGKDGAGASQGTAGDGGEMPVVRQDRVTEASGSSHGGGEPARPRPPAQAPLGDGVAGHETARGHSMVLAAAPTAGARHGDAPRSPGQRGNSGEARGGSGGGRGRLGAPPGRRPGSGVARVYEAYGRSRRVDQMRRADELRVRERSVYAFGQAARPAAPGGAHLRRSPDDSSQSSEPERGSRSDSRQEGDGSWGREGWRHP</sequence>